<accession>A0AA38YIY2</accession>
<sequence length="106" mass="11825">MGVGLHPLESGLILCSVFFFFFFVMNASVSLRSENFKVTSFDMPGKENEKGKSKENENEENPSSASKKRSFSEMNTEVGVNKAASKSRNQLACIFIENIIENDFVS</sequence>
<feature type="region of interest" description="Disordered" evidence="1">
    <location>
        <begin position="41"/>
        <end position="73"/>
    </location>
</feature>
<dbReference type="Proteomes" id="UP001168098">
    <property type="component" value="Unassembled WGS sequence"/>
</dbReference>
<evidence type="ECO:0000313" key="3">
    <source>
        <dbReference type="EMBL" id="KAJ9671279.1"/>
    </source>
</evidence>
<dbReference type="AlphaFoldDB" id="A0AA38YIY2"/>
<protein>
    <submittedName>
        <fullName evidence="3">Uncharacterized protein</fullName>
    </submittedName>
</protein>
<evidence type="ECO:0000313" key="4">
    <source>
        <dbReference type="Proteomes" id="UP001168098"/>
    </source>
</evidence>
<proteinExistence type="predicted"/>
<evidence type="ECO:0000256" key="2">
    <source>
        <dbReference type="SAM" id="Phobius"/>
    </source>
</evidence>
<keyword evidence="2" id="KW-0812">Transmembrane</keyword>
<dbReference type="EMBL" id="JARBHA010000020">
    <property type="protein sequence ID" value="KAJ9671279.1"/>
    <property type="molecule type" value="Genomic_DNA"/>
</dbReference>
<name>A0AA38YIY2_VITRO</name>
<keyword evidence="2" id="KW-1133">Transmembrane helix</keyword>
<comment type="caution">
    <text evidence="3">The sequence shown here is derived from an EMBL/GenBank/DDBJ whole genome shotgun (WGS) entry which is preliminary data.</text>
</comment>
<evidence type="ECO:0000256" key="1">
    <source>
        <dbReference type="SAM" id="MobiDB-lite"/>
    </source>
</evidence>
<keyword evidence="4" id="KW-1185">Reference proteome</keyword>
<feature type="compositionally biased region" description="Basic and acidic residues" evidence="1">
    <location>
        <begin position="44"/>
        <end position="56"/>
    </location>
</feature>
<feature type="transmembrane region" description="Helical" evidence="2">
    <location>
        <begin position="12"/>
        <end position="31"/>
    </location>
</feature>
<reference evidence="3 4" key="1">
    <citation type="journal article" date="2023" name="BMC Biotechnol.">
        <title>Vitis rotundifolia cv Carlos genome sequencing.</title>
        <authorList>
            <person name="Huff M."/>
            <person name="Hulse-Kemp A."/>
            <person name="Scheffler B."/>
            <person name="Youngblood R."/>
            <person name="Simpson S."/>
            <person name="Babiker E."/>
            <person name="Staton M."/>
        </authorList>
    </citation>
    <scope>NUCLEOTIDE SEQUENCE [LARGE SCALE GENOMIC DNA]</scope>
    <source>
        <tissue evidence="3">Leaf</tissue>
    </source>
</reference>
<organism evidence="3 4">
    <name type="scientific">Vitis rotundifolia</name>
    <name type="common">Muscadine grape</name>
    <dbReference type="NCBI Taxonomy" id="103349"/>
    <lineage>
        <taxon>Eukaryota</taxon>
        <taxon>Viridiplantae</taxon>
        <taxon>Streptophyta</taxon>
        <taxon>Embryophyta</taxon>
        <taxon>Tracheophyta</taxon>
        <taxon>Spermatophyta</taxon>
        <taxon>Magnoliopsida</taxon>
        <taxon>eudicotyledons</taxon>
        <taxon>Gunneridae</taxon>
        <taxon>Pentapetalae</taxon>
        <taxon>rosids</taxon>
        <taxon>Vitales</taxon>
        <taxon>Vitaceae</taxon>
        <taxon>Viteae</taxon>
        <taxon>Vitis</taxon>
    </lineage>
</organism>
<keyword evidence="2" id="KW-0472">Membrane</keyword>
<gene>
    <name evidence="3" type="ORF">PVL29_027323</name>
</gene>